<sequence>MVMSNPDLTHPYPRPDGTDNPTHEPSEEELCALYAAFAAMPDNLSPPDFLGDPPNLKAAMASPQSSEWTTPLQEEFDSLKKHKVYTLIPRSEVPAGRKIMHGKPLFKLKRDFLGNLARYKARHVRKGYEAISIWEGL</sequence>
<keyword evidence="2" id="KW-1185">Reference proteome</keyword>
<protein>
    <submittedName>
        <fullName evidence="1">Uncharacterized protein</fullName>
    </submittedName>
</protein>
<name>A0ACB7ZTG4_9AGAM</name>
<reference evidence="1" key="1">
    <citation type="journal article" date="2021" name="New Phytol.">
        <title>Evolutionary innovations through gain and loss of genes in the ectomycorrhizal Boletales.</title>
        <authorList>
            <person name="Wu G."/>
            <person name="Miyauchi S."/>
            <person name="Morin E."/>
            <person name="Kuo A."/>
            <person name="Drula E."/>
            <person name="Varga T."/>
            <person name="Kohler A."/>
            <person name="Feng B."/>
            <person name="Cao Y."/>
            <person name="Lipzen A."/>
            <person name="Daum C."/>
            <person name="Hundley H."/>
            <person name="Pangilinan J."/>
            <person name="Johnson J."/>
            <person name="Barry K."/>
            <person name="LaButti K."/>
            <person name="Ng V."/>
            <person name="Ahrendt S."/>
            <person name="Min B."/>
            <person name="Choi I.G."/>
            <person name="Park H."/>
            <person name="Plett J.M."/>
            <person name="Magnuson J."/>
            <person name="Spatafora J.W."/>
            <person name="Nagy L.G."/>
            <person name="Henrissat B."/>
            <person name="Grigoriev I.V."/>
            <person name="Yang Z.L."/>
            <person name="Xu J."/>
            <person name="Martin F.M."/>
        </authorList>
    </citation>
    <scope>NUCLEOTIDE SEQUENCE</scope>
    <source>
        <strain evidence="1">ATCC 28755</strain>
    </source>
</reference>
<evidence type="ECO:0000313" key="1">
    <source>
        <dbReference type="EMBL" id="KAH7904446.1"/>
    </source>
</evidence>
<dbReference type="EMBL" id="MU268471">
    <property type="protein sequence ID" value="KAH7904446.1"/>
    <property type="molecule type" value="Genomic_DNA"/>
</dbReference>
<accession>A0ACB7ZTG4</accession>
<evidence type="ECO:0000313" key="2">
    <source>
        <dbReference type="Proteomes" id="UP000790377"/>
    </source>
</evidence>
<organism evidence="1 2">
    <name type="scientific">Hygrophoropsis aurantiaca</name>
    <dbReference type="NCBI Taxonomy" id="72124"/>
    <lineage>
        <taxon>Eukaryota</taxon>
        <taxon>Fungi</taxon>
        <taxon>Dikarya</taxon>
        <taxon>Basidiomycota</taxon>
        <taxon>Agaricomycotina</taxon>
        <taxon>Agaricomycetes</taxon>
        <taxon>Agaricomycetidae</taxon>
        <taxon>Boletales</taxon>
        <taxon>Coniophorineae</taxon>
        <taxon>Hygrophoropsidaceae</taxon>
        <taxon>Hygrophoropsis</taxon>
    </lineage>
</organism>
<dbReference type="Proteomes" id="UP000790377">
    <property type="component" value="Unassembled WGS sequence"/>
</dbReference>
<comment type="caution">
    <text evidence="1">The sequence shown here is derived from an EMBL/GenBank/DDBJ whole genome shotgun (WGS) entry which is preliminary data.</text>
</comment>
<proteinExistence type="predicted"/>
<gene>
    <name evidence="1" type="ORF">BJ138DRAFT_1166483</name>
</gene>